<feature type="transmembrane region" description="Helical" evidence="1">
    <location>
        <begin position="81"/>
        <end position="101"/>
    </location>
</feature>
<feature type="transmembrane region" description="Helical" evidence="1">
    <location>
        <begin position="46"/>
        <end position="69"/>
    </location>
</feature>
<sequence>MTARIHDLGYRGYDGERLSDGAVARSLYVLGLRHAFGLGRSMRSRLLPLGLLAVSVLPALVMVAITVFVKLDRLPMTYDRYADTMQTITAIFVAAQAPVLFSRDLRFRTLPLYLARPMRRSTYVLTRLASLLTAILIVVTLPVVVLWLGALLGRLPWQDQTREMLKTLPLLVILAALLAVIGGLLSSLTTRRGIAVVAIVATLFVSSGVANAIAAIAQSADGSTPIHGVWAGALNPWTLVGGLGTWWFDLAPTLAPPRDLADGAVYLGVAALVVLGGTALLLRRYAKVGSA</sequence>
<comment type="caution">
    <text evidence="2">The sequence shown here is derived from an EMBL/GenBank/DDBJ whole genome shotgun (WGS) entry which is preliminary data.</text>
</comment>
<organism evidence="2 3">
    <name type="scientific">Arsenicicoccus cauae</name>
    <dbReference type="NCBI Taxonomy" id="2663847"/>
    <lineage>
        <taxon>Bacteria</taxon>
        <taxon>Bacillati</taxon>
        <taxon>Actinomycetota</taxon>
        <taxon>Actinomycetes</taxon>
        <taxon>Micrococcales</taxon>
        <taxon>Intrasporangiaceae</taxon>
        <taxon>Arsenicicoccus</taxon>
    </lineage>
</organism>
<protein>
    <submittedName>
        <fullName evidence="2">ABC transporter permease</fullName>
    </submittedName>
</protein>
<dbReference type="Proteomes" id="UP000431092">
    <property type="component" value="Unassembled WGS sequence"/>
</dbReference>
<feature type="transmembrane region" description="Helical" evidence="1">
    <location>
        <begin position="168"/>
        <end position="188"/>
    </location>
</feature>
<keyword evidence="1" id="KW-0472">Membrane</keyword>
<keyword evidence="1" id="KW-1133">Transmembrane helix</keyword>
<dbReference type="RefSeq" id="WP_154592445.1">
    <property type="nucleotide sequence ID" value="NZ_CP171001.1"/>
</dbReference>
<evidence type="ECO:0000313" key="3">
    <source>
        <dbReference type="Proteomes" id="UP000431092"/>
    </source>
</evidence>
<feature type="transmembrane region" description="Helical" evidence="1">
    <location>
        <begin position="122"/>
        <end position="148"/>
    </location>
</feature>
<keyword evidence="1" id="KW-0812">Transmembrane</keyword>
<feature type="transmembrane region" description="Helical" evidence="1">
    <location>
        <begin position="195"/>
        <end position="217"/>
    </location>
</feature>
<dbReference type="AlphaFoldDB" id="A0A6I3I4I9"/>
<keyword evidence="3" id="KW-1185">Reference proteome</keyword>
<feature type="transmembrane region" description="Helical" evidence="1">
    <location>
        <begin position="263"/>
        <end position="282"/>
    </location>
</feature>
<evidence type="ECO:0000256" key="1">
    <source>
        <dbReference type="SAM" id="Phobius"/>
    </source>
</evidence>
<dbReference type="EMBL" id="WLVL01000017">
    <property type="protein sequence ID" value="MTB71104.1"/>
    <property type="molecule type" value="Genomic_DNA"/>
</dbReference>
<proteinExistence type="predicted"/>
<accession>A0A6I3I4I9</accession>
<gene>
    <name evidence="2" type="ORF">GGG17_03770</name>
</gene>
<reference evidence="2 3" key="1">
    <citation type="submission" date="2019-11" db="EMBL/GenBank/DDBJ databases">
        <title>Whole genome sequencing identifies a novel species of the genus Arsenicicoccus isolated from human blood.</title>
        <authorList>
            <person name="Jeong J.H."/>
            <person name="Kweon O.J."/>
            <person name="Kim H.R."/>
            <person name="Kim T.-H."/>
            <person name="Ha S.-M."/>
            <person name="Lee M.-K."/>
        </authorList>
    </citation>
    <scope>NUCLEOTIDE SEQUENCE [LARGE SCALE GENOMIC DNA]</scope>
    <source>
        <strain evidence="2 3">MKL-02</strain>
    </source>
</reference>
<name>A0A6I3I4I9_9MICO</name>
<evidence type="ECO:0000313" key="2">
    <source>
        <dbReference type="EMBL" id="MTB71104.1"/>
    </source>
</evidence>